<accession>A0AA94KR68</accession>
<dbReference type="Proteomes" id="UP000182314">
    <property type="component" value="Unassembled WGS sequence"/>
</dbReference>
<name>A0AA94KR68_9ENTR</name>
<comment type="caution">
    <text evidence="1">The sequence shown here is derived from an EMBL/GenBank/DDBJ whole genome shotgun (WGS) entry which is preliminary data.</text>
</comment>
<gene>
    <name evidence="1" type="ORF">SAMN05216286_3580</name>
</gene>
<proteinExistence type="predicted"/>
<reference evidence="1 2" key="1">
    <citation type="submission" date="2016-10" db="EMBL/GenBank/DDBJ databases">
        <authorList>
            <person name="Varghese N."/>
            <person name="Submissions S."/>
        </authorList>
    </citation>
    <scope>NUCLEOTIDE SEQUENCE [LARGE SCALE GENOMIC DNA]</scope>
    <source>
        <strain evidence="1 2">CGMCC 1.7012</strain>
    </source>
</reference>
<dbReference type="SUPFAM" id="SSF56399">
    <property type="entry name" value="ADP-ribosylation"/>
    <property type="match status" value="1"/>
</dbReference>
<evidence type="ECO:0000313" key="1">
    <source>
        <dbReference type="EMBL" id="SFC87942.1"/>
    </source>
</evidence>
<dbReference type="Gene3D" id="3.90.176.10">
    <property type="entry name" value="Toxin ADP-ribosyltransferase, Chain A, domain 1"/>
    <property type="match status" value="1"/>
</dbReference>
<dbReference type="KEGG" id="kor:AWR26_03655"/>
<evidence type="ECO:0000313" key="2">
    <source>
        <dbReference type="Proteomes" id="UP000182314"/>
    </source>
</evidence>
<protein>
    <submittedName>
        <fullName evidence="1">Uncharacterized protein</fullName>
    </submittedName>
</protein>
<organism evidence="1 2">
    <name type="scientific">Kosakonia oryzae</name>
    <dbReference type="NCBI Taxonomy" id="497725"/>
    <lineage>
        <taxon>Bacteria</taxon>
        <taxon>Pseudomonadati</taxon>
        <taxon>Pseudomonadota</taxon>
        <taxon>Gammaproteobacteria</taxon>
        <taxon>Enterobacterales</taxon>
        <taxon>Enterobacteriaceae</taxon>
        <taxon>Kosakonia</taxon>
    </lineage>
</organism>
<sequence>MRLIVDSELNRFPSKMAELKQKTLEHVGSFSGDDIGNIYSALLAYQDLYGNNYLMNVACLGYKKLDDYLHDLDEKYKDPTKINAFLEIFNDKYNDTVIMDELGLKYSRERLENEIIGQAQILDHFLKTAPRLSGVSLLKGAGGLDEPLSTQVHGSLLAQSLLYGQGLRFNGFLSTTSSYEVADNFCFSEIGDPLYAIDLTNNSDESEVLRRDTLHALNDVDFETENILFSFNAHNVAGVSVKSIKNAAESEESANALDDEDEILLAPGHSFTPEKVVRMENGFIVIGTLTYEEG</sequence>
<dbReference type="AlphaFoldDB" id="A0AA94KR68"/>
<dbReference type="EMBL" id="FOKO01000004">
    <property type="protein sequence ID" value="SFC87942.1"/>
    <property type="molecule type" value="Genomic_DNA"/>
</dbReference>